<dbReference type="AlphaFoldDB" id="A0AA39XI26"/>
<evidence type="ECO:0000313" key="2">
    <source>
        <dbReference type="EMBL" id="KAK0634412.1"/>
    </source>
</evidence>
<feature type="region of interest" description="Disordered" evidence="1">
    <location>
        <begin position="156"/>
        <end position="192"/>
    </location>
</feature>
<keyword evidence="3" id="KW-1185">Reference proteome</keyword>
<feature type="region of interest" description="Disordered" evidence="1">
    <location>
        <begin position="1"/>
        <end position="25"/>
    </location>
</feature>
<sequence>MAPEEPHEELDIVDPDIEPGRWPQPCAWTDSTDELLKKDFQVDSYASGSSGNYETASSASMSYQLDVTRLNPVQVRLVVREDHAIIPSNVSPPQEKPTRKPNYKPMPLQWPYELFLFLLISGLFTFIEYEIHILPQLNFHGLQVLPPYKDKPAGIHARPPLGPIADPDPRPPSTDYPQANPTPTMWHSSPIY</sequence>
<feature type="compositionally biased region" description="Polar residues" evidence="1">
    <location>
        <begin position="175"/>
        <end position="192"/>
    </location>
</feature>
<dbReference type="EMBL" id="JAULSR010000001">
    <property type="protein sequence ID" value="KAK0634412.1"/>
    <property type="molecule type" value="Genomic_DNA"/>
</dbReference>
<reference evidence="2" key="1">
    <citation type="submission" date="2023-06" db="EMBL/GenBank/DDBJ databases">
        <title>Genome-scale phylogeny and comparative genomics of the fungal order Sordariales.</title>
        <authorList>
            <consortium name="Lawrence Berkeley National Laboratory"/>
            <person name="Hensen N."/>
            <person name="Bonometti L."/>
            <person name="Westerberg I."/>
            <person name="Brannstrom I.O."/>
            <person name="Guillou S."/>
            <person name="Cros-Aarteil S."/>
            <person name="Calhoun S."/>
            <person name="Haridas S."/>
            <person name="Kuo A."/>
            <person name="Mondo S."/>
            <person name="Pangilinan J."/>
            <person name="Riley R."/>
            <person name="LaButti K."/>
            <person name="Andreopoulos B."/>
            <person name="Lipzen A."/>
            <person name="Chen C."/>
            <person name="Yanf M."/>
            <person name="Daum C."/>
            <person name="Ng V."/>
            <person name="Clum A."/>
            <person name="Steindorff A."/>
            <person name="Ohm R."/>
            <person name="Martin F."/>
            <person name="Silar P."/>
            <person name="Natvig D."/>
            <person name="Lalanne C."/>
            <person name="Gautier V."/>
            <person name="Ament-velasquez S.L."/>
            <person name="Kruys A."/>
            <person name="Hutchinson M.I."/>
            <person name="Powell A.J."/>
            <person name="Barry K."/>
            <person name="Miller A.N."/>
            <person name="Grigoriev I.V."/>
            <person name="Debuchy R."/>
            <person name="Gladieux P."/>
            <person name="Thoren M.H."/>
            <person name="Johannesson H."/>
        </authorList>
    </citation>
    <scope>NUCLEOTIDE SEQUENCE</scope>
    <source>
        <strain evidence="2">SMH3391-2</strain>
    </source>
</reference>
<feature type="compositionally biased region" description="Acidic residues" evidence="1">
    <location>
        <begin position="1"/>
        <end position="17"/>
    </location>
</feature>
<protein>
    <submittedName>
        <fullName evidence="2">Uncharacterized protein</fullName>
    </submittedName>
</protein>
<accession>A0AA39XI26</accession>
<organism evidence="2 3">
    <name type="scientific">Bombardia bombarda</name>
    <dbReference type="NCBI Taxonomy" id="252184"/>
    <lineage>
        <taxon>Eukaryota</taxon>
        <taxon>Fungi</taxon>
        <taxon>Dikarya</taxon>
        <taxon>Ascomycota</taxon>
        <taxon>Pezizomycotina</taxon>
        <taxon>Sordariomycetes</taxon>
        <taxon>Sordariomycetidae</taxon>
        <taxon>Sordariales</taxon>
        <taxon>Lasiosphaeriaceae</taxon>
        <taxon>Bombardia</taxon>
    </lineage>
</organism>
<proteinExistence type="predicted"/>
<comment type="caution">
    <text evidence="2">The sequence shown here is derived from an EMBL/GenBank/DDBJ whole genome shotgun (WGS) entry which is preliminary data.</text>
</comment>
<evidence type="ECO:0000313" key="3">
    <source>
        <dbReference type="Proteomes" id="UP001174934"/>
    </source>
</evidence>
<evidence type="ECO:0000256" key="1">
    <source>
        <dbReference type="SAM" id="MobiDB-lite"/>
    </source>
</evidence>
<name>A0AA39XI26_9PEZI</name>
<dbReference type="Proteomes" id="UP001174934">
    <property type="component" value="Unassembled WGS sequence"/>
</dbReference>
<gene>
    <name evidence="2" type="ORF">B0T17DRAFT_611430</name>
</gene>